<evidence type="ECO:0000256" key="1">
    <source>
        <dbReference type="ARBA" id="ARBA00022448"/>
    </source>
</evidence>
<dbReference type="PANTHER" id="PTHR43423:SF1">
    <property type="entry name" value="ABC TRANSPORTER I FAMILY MEMBER 17"/>
    <property type="match status" value="1"/>
</dbReference>
<dbReference type="GO" id="GO:0005524">
    <property type="term" value="F:ATP binding"/>
    <property type="evidence" value="ECO:0007669"/>
    <property type="project" value="UniProtKB-KW"/>
</dbReference>
<dbReference type="Pfam" id="PF00005">
    <property type="entry name" value="ABC_tran"/>
    <property type="match status" value="1"/>
</dbReference>
<dbReference type="SMART" id="SM00382">
    <property type="entry name" value="AAA"/>
    <property type="match status" value="1"/>
</dbReference>
<evidence type="ECO:0000313" key="5">
    <source>
        <dbReference type="EMBL" id="MDQ0269699.1"/>
    </source>
</evidence>
<keyword evidence="6" id="KW-1185">Reference proteome</keyword>
<dbReference type="InterPro" id="IPR005670">
    <property type="entry name" value="PstB-like"/>
</dbReference>
<comment type="caution">
    <text evidence="5">The sequence shown here is derived from an EMBL/GenBank/DDBJ whole genome shotgun (WGS) entry which is preliminary data.</text>
</comment>
<dbReference type="RefSeq" id="WP_307473480.1">
    <property type="nucleotide sequence ID" value="NZ_JAUSUB010000005.1"/>
</dbReference>
<dbReference type="InterPro" id="IPR017871">
    <property type="entry name" value="ABC_transporter-like_CS"/>
</dbReference>
<dbReference type="InterPro" id="IPR003439">
    <property type="entry name" value="ABC_transporter-like_ATP-bd"/>
</dbReference>
<organism evidence="5 6">
    <name type="scientific">Cytobacillus purgationiresistens</name>
    <dbReference type="NCBI Taxonomy" id="863449"/>
    <lineage>
        <taxon>Bacteria</taxon>
        <taxon>Bacillati</taxon>
        <taxon>Bacillota</taxon>
        <taxon>Bacilli</taxon>
        <taxon>Bacillales</taxon>
        <taxon>Bacillaceae</taxon>
        <taxon>Cytobacillus</taxon>
    </lineage>
</organism>
<dbReference type="InterPro" id="IPR003593">
    <property type="entry name" value="AAA+_ATPase"/>
</dbReference>
<accession>A0ABU0AEL9</accession>
<proteinExistence type="predicted"/>
<dbReference type="PROSITE" id="PS00211">
    <property type="entry name" value="ABC_TRANSPORTER_1"/>
    <property type="match status" value="1"/>
</dbReference>
<evidence type="ECO:0000259" key="4">
    <source>
        <dbReference type="PROSITE" id="PS50893"/>
    </source>
</evidence>
<dbReference type="Proteomes" id="UP001238088">
    <property type="component" value="Unassembled WGS sequence"/>
</dbReference>
<dbReference type="SUPFAM" id="SSF52540">
    <property type="entry name" value="P-loop containing nucleoside triphosphate hydrolases"/>
    <property type="match status" value="1"/>
</dbReference>
<evidence type="ECO:0000256" key="2">
    <source>
        <dbReference type="ARBA" id="ARBA00022741"/>
    </source>
</evidence>
<dbReference type="PROSITE" id="PS50893">
    <property type="entry name" value="ABC_TRANSPORTER_2"/>
    <property type="match status" value="1"/>
</dbReference>
<reference evidence="5 6" key="1">
    <citation type="submission" date="2023-07" db="EMBL/GenBank/DDBJ databases">
        <title>Genomic Encyclopedia of Type Strains, Phase IV (KMG-IV): sequencing the most valuable type-strain genomes for metagenomic binning, comparative biology and taxonomic classification.</title>
        <authorList>
            <person name="Goeker M."/>
        </authorList>
    </citation>
    <scope>NUCLEOTIDE SEQUENCE [LARGE SCALE GENOMIC DNA]</scope>
    <source>
        <strain evidence="5 6">DSM 23494</strain>
    </source>
</reference>
<dbReference type="InterPro" id="IPR027417">
    <property type="entry name" value="P-loop_NTPase"/>
</dbReference>
<name>A0ABU0AEL9_9BACI</name>
<evidence type="ECO:0000313" key="6">
    <source>
        <dbReference type="Proteomes" id="UP001238088"/>
    </source>
</evidence>
<keyword evidence="1" id="KW-0813">Transport</keyword>
<gene>
    <name evidence="5" type="ORF">J2S17_001571</name>
</gene>
<keyword evidence="3 5" id="KW-0067">ATP-binding</keyword>
<dbReference type="PANTHER" id="PTHR43423">
    <property type="entry name" value="ABC TRANSPORTER I FAMILY MEMBER 17"/>
    <property type="match status" value="1"/>
</dbReference>
<evidence type="ECO:0000256" key="3">
    <source>
        <dbReference type="ARBA" id="ARBA00022840"/>
    </source>
</evidence>
<sequence length="243" mass="27028">MAERISVAIKLKNVKYGTKNMEILKEITGEIYKGGITTLVGPSGSGKSTLFSLLNGMKTPQTGTIIINDKDIGQYDPIQLRREVGIVLQKATMLSGDVYKNLSLPYTLQGKRLSEEKAIEMLKLIGLNESFLHRKANDLSGGQQQRISIARTLLNEPPILLLDEITSSLDQASQHEIEQLISNVNKQFSTTILWITHNLRQALTIGHDTWVMIDGKLVESGSSDLLQNPRTDEVRRFLKGGEK</sequence>
<feature type="domain" description="ABC transporter" evidence="4">
    <location>
        <begin position="9"/>
        <end position="239"/>
    </location>
</feature>
<keyword evidence="2" id="KW-0547">Nucleotide-binding</keyword>
<dbReference type="CDD" id="cd03260">
    <property type="entry name" value="ABC_PstB_phosphate_transporter"/>
    <property type="match status" value="1"/>
</dbReference>
<dbReference type="Gene3D" id="3.40.50.300">
    <property type="entry name" value="P-loop containing nucleotide triphosphate hydrolases"/>
    <property type="match status" value="1"/>
</dbReference>
<dbReference type="EMBL" id="JAUSUB010000005">
    <property type="protein sequence ID" value="MDQ0269699.1"/>
    <property type="molecule type" value="Genomic_DNA"/>
</dbReference>
<protein>
    <submittedName>
        <fullName evidence="5">ABC transport system ATP-binding protein</fullName>
    </submittedName>
</protein>